<dbReference type="AlphaFoldDB" id="A0AAW3ZVT0"/>
<comment type="caution">
    <text evidence="16">The sequence shown here is derived from an EMBL/GenBank/DDBJ whole genome shotgun (WGS) entry which is preliminary data.</text>
</comment>
<dbReference type="EMBL" id="LIWG01000001">
    <property type="protein sequence ID" value="MBE3607166.1"/>
    <property type="molecule type" value="Genomic_DNA"/>
</dbReference>
<dbReference type="NCBIfam" id="NF006293">
    <property type="entry name" value="PRK08476.1"/>
    <property type="match status" value="1"/>
</dbReference>
<evidence type="ECO:0000256" key="3">
    <source>
        <dbReference type="ARBA" id="ARBA00022547"/>
    </source>
</evidence>
<proteinExistence type="inferred from homology"/>
<keyword evidence="8 14" id="KW-0472">Membrane</keyword>
<evidence type="ECO:0000256" key="4">
    <source>
        <dbReference type="ARBA" id="ARBA00022692"/>
    </source>
</evidence>
<evidence type="ECO:0000256" key="5">
    <source>
        <dbReference type="ARBA" id="ARBA00022781"/>
    </source>
</evidence>
<evidence type="ECO:0000256" key="6">
    <source>
        <dbReference type="ARBA" id="ARBA00022989"/>
    </source>
</evidence>
<dbReference type="RefSeq" id="WP_170015071.1">
    <property type="nucleotide sequence ID" value="NZ_CP012545.1"/>
</dbReference>
<organism evidence="16 17">
    <name type="scientific">Campylobacter californiensis</name>
    <dbReference type="NCBI Taxonomy" id="1032243"/>
    <lineage>
        <taxon>Bacteria</taxon>
        <taxon>Pseudomonadati</taxon>
        <taxon>Campylobacterota</taxon>
        <taxon>Epsilonproteobacteria</taxon>
        <taxon>Campylobacterales</taxon>
        <taxon>Campylobacteraceae</taxon>
        <taxon>Campylobacter</taxon>
    </lineage>
</organism>
<dbReference type="Pfam" id="PF00430">
    <property type="entry name" value="ATP-synt_B"/>
    <property type="match status" value="1"/>
</dbReference>
<keyword evidence="7 13" id="KW-0406">Ion transport</keyword>
<evidence type="ECO:0000256" key="13">
    <source>
        <dbReference type="RuleBase" id="RU003848"/>
    </source>
</evidence>
<dbReference type="Proteomes" id="UP001318760">
    <property type="component" value="Unassembled WGS sequence"/>
</dbReference>
<accession>A0AAW3ZVT0</accession>
<comment type="function">
    <text evidence="11">Component of the F(0) channel, it forms part of the peripheral stalk, linking F(1) to F(0). The b'-subunit is a diverged and duplicated form of b found in plants and photosynthetic bacteria.</text>
</comment>
<comment type="function">
    <text evidence="10">F(1)F(0) ATP synthase produces ATP from ADP in the presence of a proton or sodium gradient. F-type ATPases consist of two structural domains, F(1) containing the extramembraneous catalytic core and F(0) containing the membrane proton channel, linked together by a central stalk and a peripheral stalk. During catalysis, ATP synthesis in the catalytic domain of F(1) is coupled via a rotary mechanism of the central stalk subunits to proton translocation.</text>
</comment>
<dbReference type="PANTHER" id="PTHR33445">
    <property type="entry name" value="ATP SYNTHASE SUBUNIT B', CHLOROPLASTIC"/>
    <property type="match status" value="1"/>
</dbReference>
<dbReference type="GO" id="GO:0046961">
    <property type="term" value="F:proton-transporting ATPase activity, rotational mechanism"/>
    <property type="evidence" value="ECO:0007669"/>
    <property type="project" value="TreeGrafter"/>
</dbReference>
<keyword evidence="4 13" id="KW-0812">Transmembrane</keyword>
<evidence type="ECO:0000256" key="2">
    <source>
        <dbReference type="ARBA" id="ARBA00022448"/>
    </source>
</evidence>
<dbReference type="CDD" id="cd06503">
    <property type="entry name" value="ATP-synt_Fo_b"/>
    <property type="match status" value="1"/>
</dbReference>
<keyword evidence="17" id="KW-1185">Reference proteome</keyword>
<dbReference type="GO" id="GO:0015986">
    <property type="term" value="P:proton motive force-driven ATP synthesis"/>
    <property type="evidence" value="ECO:0007669"/>
    <property type="project" value="InterPro"/>
</dbReference>
<feature type="transmembrane region" description="Helical" evidence="14">
    <location>
        <begin position="6"/>
        <end position="28"/>
    </location>
</feature>
<protein>
    <submittedName>
        <fullName evidence="16">F0F1 ATP synthase subunit B</fullName>
    </submittedName>
</protein>
<dbReference type="InterPro" id="IPR050059">
    <property type="entry name" value="ATP_synthase_B_chain"/>
</dbReference>
<evidence type="ECO:0000313" key="17">
    <source>
        <dbReference type="Proteomes" id="UP000650616"/>
    </source>
</evidence>
<dbReference type="PANTHER" id="PTHR33445:SF2">
    <property type="entry name" value="ATP SYNTHASE SUBUNIT B', CHLOROPLASTIC"/>
    <property type="match status" value="1"/>
</dbReference>
<evidence type="ECO:0000313" key="15">
    <source>
        <dbReference type="EMBL" id="MBE2985753.1"/>
    </source>
</evidence>
<evidence type="ECO:0000256" key="7">
    <source>
        <dbReference type="ARBA" id="ARBA00023065"/>
    </source>
</evidence>
<comment type="subcellular location">
    <subcellularLocation>
        <location evidence="12">Endomembrane system</location>
        <topology evidence="12">Single-pass membrane protein</topology>
    </subcellularLocation>
</comment>
<comment type="similarity">
    <text evidence="1 13">Belongs to the ATPase B chain family.</text>
</comment>
<evidence type="ECO:0000256" key="10">
    <source>
        <dbReference type="ARBA" id="ARBA00025198"/>
    </source>
</evidence>
<evidence type="ECO:0000256" key="11">
    <source>
        <dbReference type="ARBA" id="ARBA00025614"/>
    </source>
</evidence>
<evidence type="ECO:0000313" key="16">
    <source>
        <dbReference type="EMBL" id="MBE3607166.1"/>
    </source>
</evidence>
<evidence type="ECO:0000256" key="9">
    <source>
        <dbReference type="ARBA" id="ARBA00023310"/>
    </source>
</evidence>
<evidence type="ECO:0000313" key="18">
    <source>
        <dbReference type="Proteomes" id="UP001318760"/>
    </source>
</evidence>
<evidence type="ECO:0000256" key="12">
    <source>
        <dbReference type="ARBA" id="ARBA00037847"/>
    </source>
</evidence>
<evidence type="ECO:0000256" key="8">
    <source>
        <dbReference type="ARBA" id="ARBA00023136"/>
    </source>
</evidence>
<keyword evidence="5 13" id="KW-0375">Hydrogen ion transport</keyword>
<dbReference type="Proteomes" id="UP000650616">
    <property type="component" value="Unassembled WGS sequence"/>
</dbReference>
<dbReference type="InterPro" id="IPR002146">
    <property type="entry name" value="ATP_synth_b/b'su_bac/chlpt"/>
</dbReference>
<name>A0AAW3ZVT0_9BACT</name>
<keyword evidence="3 13" id="KW-0138">CF(0)</keyword>
<keyword evidence="2 13" id="KW-0813">Transport</keyword>
<reference evidence="16 17" key="1">
    <citation type="submission" date="2015-08" db="EMBL/GenBank/DDBJ databases">
        <title>Comparative genomics of the Campylobacter concisus group.</title>
        <authorList>
            <person name="Yee E."/>
            <person name="Chapman M.H."/>
            <person name="Huynh S."/>
            <person name="Bono J.L."/>
            <person name="On S.L."/>
            <person name="St Leger J."/>
            <person name="Foster G."/>
            <person name="Parker C.T."/>
            <person name="Miller W.G."/>
        </authorList>
    </citation>
    <scope>NUCLEOTIDE SEQUENCE [LARGE SCALE GENOMIC DNA]</scope>
    <source>
        <strain evidence="16 17">RM9337</strain>
    </source>
</reference>
<keyword evidence="9" id="KW-0066">ATP synthesis</keyword>
<evidence type="ECO:0000256" key="14">
    <source>
        <dbReference type="SAM" id="Phobius"/>
    </source>
</evidence>
<dbReference type="GO" id="GO:0045259">
    <property type="term" value="C:proton-transporting ATP synthase complex"/>
    <property type="evidence" value="ECO:0007669"/>
    <property type="project" value="UniProtKB-KW"/>
</dbReference>
<dbReference type="GO" id="GO:0012505">
    <property type="term" value="C:endomembrane system"/>
    <property type="evidence" value="ECO:0007669"/>
    <property type="project" value="UniProtKB-SubCell"/>
</dbReference>
<reference evidence="15 18" key="2">
    <citation type="submission" date="2020-10" db="EMBL/GenBank/DDBJ databases">
        <title>Campylobacter californiensis sp. nov. isolated from cattle and feral swine in California.</title>
        <authorList>
            <person name="Miller W.G."/>
        </authorList>
    </citation>
    <scope>NUCLEOTIDE SEQUENCE [LARGE SCALE GENOMIC DNA]</scope>
    <source>
        <strain evidence="15 18">RM12919</strain>
    </source>
</reference>
<keyword evidence="6 14" id="KW-1133">Transmembrane helix</keyword>
<sequence>MLEIDLPLVVLTAMVFLALIAILNPLLYKPMLKFIDERNASIKSDEESTSKNANDLSVHEKEIENIILNARAEANKIRQDALNAAKDSAFKEAEAKRAEFEADYNSFLNSLSAQKEQLKADLVANLPELKSALNSKLARI</sequence>
<dbReference type="EMBL" id="JADBHS010000002">
    <property type="protein sequence ID" value="MBE2985753.1"/>
    <property type="molecule type" value="Genomic_DNA"/>
</dbReference>
<gene>
    <name evidence="15" type="ORF">CCAL12919_01200</name>
    <name evidence="16" type="ORF">CCAL9337_00250</name>
</gene>
<evidence type="ECO:0000256" key="1">
    <source>
        <dbReference type="ARBA" id="ARBA00005513"/>
    </source>
</evidence>